<dbReference type="Gene3D" id="1.10.10.640">
    <property type="entry name" value="phospholipid-binding protein"/>
    <property type="match status" value="1"/>
</dbReference>
<evidence type="ECO:0000256" key="1">
    <source>
        <dbReference type="SAM" id="SignalP"/>
    </source>
</evidence>
<dbReference type="Proteomes" id="UP000317550">
    <property type="component" value="Chromosome"/>
</dbReference>
<reference evidence="3" key="1">
    <citation type="submission" date="2019-07" db="EMBL/GenBank/DDBJ databases">
        <title>Chitinimonas sp. nov., isolated from Ny-Alesund, arctica soil.</title>
        <authorList>
            <person name="Xu Q."/>
            <person name="Peng F."/>
        </authorList>
    </citation>
    <scope>NUCLEOTIDE SEQUENCE [LARGE SCALE GENOMIC DNA]</scope>
    <source>
        <strain evidence="3">R3-44</strain>
    </source>
</reference>
<sequence>MRKLFAFIMLVAGLTATAADVPAPEQLVRNTSKDVLEAIKKDNLTPADKRFRELVEAKVLPSFDFNRLTALAVGRYWKQATPDQQGSLVREFRTLLVRTYSTAVGANKLQNIDVKPVKMAESDTDVTVRTEVSASTGQPFPIDYRLIKVGSDWKVYDIAVEGVSLVTNYRTSFNQTIQKDGIDGLIKALADRNAAQPAKTPSK</sequence>
<dbReference type="PANTHER" id="PTHR36573:SF1">
    <property type="entry name" value="INTERMEMBRANE PHOSPHOLIPID TRANSPORT SYSTEM BINDING PROTEIN MLAC"/>
    <property type="match status" value="1"/>
</dbReference>
<dbReference type="OrthoDB" id="9798905at2"/>
<evidence type="ECO:0000313" key="3">
    <source>
        <dbReference type="Proteomes" id="UP000317550"/>
    </source>
</evidence>
<dbReference type="InterPro" id="IPR008869">
    <property type="entry name" value="MlaC/ttg2D"/>
</dbReference>
<keyword evidence="1" id="KW-0732">Signal</keyword>
<keyword evidence="3" id="KW-1185">Reference proteome</keyword>
<protein>
    <submittedName>
        <fullName evidence="2">ABC transporter substrate-binding protein</fullName>
    </submittedName>
</protein>
<evidence type="ECO:0000313" key="2">
    <source>
        <dbReference type="EMBL" id="QDQ26503.1"/>
    </source>
</evidence>
<dbReference type="AlphaFoldDB" id="A0A516SED9"/>
<accession>A0A516SED9</accession>
<dbReference type="PIRSF" id="PIRSF004649">
    <property type="entry name" value="MlaC"/>
    <property type="match status" value="1"/>
</dbReference>
<dbReference type="Gene3D" id="3.10.450.50">
    <property type="match status" value="1"/>
</dbReference>
<dbReference type="KEGG" id="cari:FNU76_09050"/>
<feature type="chain" id="PRO_5021764820" evidence="1">
    <location>
        <begin position="19"/>
        <end position="203"/>
    </location>
</feature>
<proteinExistence type="predicted"/>
<dbReference type="PANTHER" id="PTHR36573">
    <property type="entry name" value="INTERMEMBRANE PHOSPHOLIPID TRANSPORT SYSTEM BINDING PROTEIN MLAC"/>
    <property type="match status" value="1"/>
</dbReference>
<name>A0A516SED9_9NEIS</name>
<gene>
    <name evidence="2" type="ORF">FNU76_09050</name>
</gene>
<feature type="signal peptide" evidence="1">
    <location>
        <begin position="1"/>
        <end position="18"/>
    </location>
</feature>
<dbReference type="Pfam" id="PF05494">
    <property type="entry name" value="MlaC"/>
    <property type="match status" value="1"/>
</dbReference>
<dbReference type="EMBL" id="CP041730">
    <property type="protein sequence ID" value="QDQ26503.1"/>
    <property type="molecule type" value="Genomic_DNA"/>
</dbReference>
<dbReference type="RefSeq" id="WP_144277897.1">
    <property type="nucleotide sequence ID" value="NZ_CP041730.1"/>
</dbReference>
<organism evidence="2 3">
    <name type="scientific">Chitinimonas arctica</name>
    <dbReference type="NCBI Taxonomy" id="2594795"/>
    <lineage>
        <taxon>Bacteria</taxon>
        <taxon>Pseudomonadati</taxon>
        <taxon>Pseudomonadota</taxon>
        <taxon>Betaproteobacteria</taxon>
        <taxon>Neisseriales</taxon>
        <taxon>Chitinibacteraceae</taxon>
        <taxon>Chitinimonas</taxon>
    </lineage>
</organism>